<dbReference type="Proteomes" id="UP000240904">
    <property type="component" value="Unassembled WGS sequence"/>
</dbReference>
<feature type="transmembrane region" description="Helical" evidence="1">
    <location>
        <begin position="6"/>
        <end position="27"/>
    </location>
</feature>
<organism evidence="2 3">
    <name type="scientific">Photobacterium lipolyticum</name>
    <dbReference type="NCBI Taxonomy" id="266810"/>
    <lineage>
        <taxon>Bacteria</taxon>
        <taxon>Pseudomonadati</taxon>
        <taxon>Pseudomonadota</taxon>
        <taxon>Gammaproteobacteria</taxon>
        <taxon>Vibrionales</taxon>
        <taxon>Vibrionaceae</taxon>
        <taxon>Photobacterium</taxon>
    </lineage>
</organism>
<proteinExistence type="predicted"/>
<sequence length="115" mass="12789">MLHITLFVFIANALALLLIALLGHFFAPLSEIPASDYLFYSCIIQWGIAKLVWDGGHESTTLSHDPHARKVMTMVKGFDFDADRLEQRAANIHFGMKMFIAGIPPLVGCLVLSFL</sequence>
<dbReference type="OrthoDB" id="5829999at2"/>
<dbReference type="RefSeq" id="WP_107281379.1">
    <property type="nucleotide sequence ID" value="NZ_PYMC01000001.1"/>
</dbReference>
<feature type="transmembrane region" description="Helical" evidence="1">
    <location>
        <begin position="94"/>
        <end position="114"/>
    </location>
</feature>
<dbReference type="AlphaFoldDB" id="A0A2T3N436"/>
<accession>A0A2T3N436</accession>
<keyword evidence="1" id="KW-0812">Transmembrane</keyword>
<gene>
    <name evidence="2" type="ORF">C9I89_00440</name>
</gene>
<keyword evidence="1" id="KW-0472">Membrane</keyword>
<evidence type="ECO:0000313" key="2">
    <source>
        <dbReference type="EMBL" id="PSW07226.1"/>
    </source>
</evidence>
<evidence type="ECO:0000313" key="3">
    <source>
        <dbReference type="Proteomes" id="UP000240904"/>
    </source>
</evidence>
<evidence type="ECO:0000256" key="1">
    <source>
        <dbReference type="SAM" id="Phobius"/>
    </source>
</evidence>
<protein>
    <submittedName>
        <fullName evidence="2">Uncharacterized protein</fullName>
    </submittedName>
</protein>
<keyword evidence="1" id="KW-1133">Transmembrane helix</keyword>
<keyword evidence="3" id="KW-1185">Reference proteome</keyword>
<reference evidence="2 3" key="1">
    <citation type="submission" date="2018-03" db="EMBL/GenBank/DDBJ databases">
        <title>Whole genome sequencing of Histamine producing bacteria.</title>
        <authorList>
            <person name="Butler K."/>
        </authorList>
    </citation>
    <scope>NUCLEOTIDE SEQUENCE [LARGE SCALE GENOMIC DNA]</scope>
    <source>
        <strain evidence="2 3">DSM 16190</strain>
    </source>
</reference>
<name>A0A2T3N436_9GAMM</name>
<dbReference type="EMBL" id="PYMC01000001">
    <property type="protein sequence ID" value="PSW07226.1"/>
    <property type="molecule type" value="Genomic_DNA"/>
</dbReference>
<comment type="caution">
    <text evidence="2">The sequence shown here is derived from an EMBL/GenBank/DDBJ whole genome shotgun (WGS) entry which is preliminary data.</text>
</comment>